<comment type="function">
    <text evidence="6">Part of the dynactin complex that activates the molecular motor dynein for ultra-processive transport along microtubules.</text>
</comment>
<dbReference type="EMBL" id="VDEP01000440">
    <property type="protein sequence ID" value="KAA1081984.1"/>
    <property type="molecule type" value="Genomic_DNA"/>
</dbReference>
<evidence type="ECO:0000256" key="2">
    <source>
        <dbReference type="ARBA" id="ARBA00007719"/>
    </source>
</evidence>
<evidence type="ECO:0000256" key="5">
    <source>
        <dbReference type="ARBA" id="ARBA00023212"/>
    </source>
</evidence>
<dbReference type="AlphaFoldDB" id="A0A5B0N0N5"/>
<comment type="caution">
    <text evidence="7">The sequence shown here is derived from an EMBL/GenBank/DDBJ whole genome shotgun (WGS) entry which is preliminary data.</text>
</comment>
<dbReference type="PANTHER" id="PTHR13072">
    <property type="entry name" value="DYNACTIN 6"/>
    <property type="match status" value="1"/>
</dbReference>
<protein>
    <recommendedName>
        <fullName evidence="3">Dynactin subunit 6</fullName>
    </recommendedName>
</protein>
<proteinExistence type="inferred from homology"/>
<evidence type="ECO:0000313" key="8">
    <source>
        <dbReference type="Proteomes" id="UP000325313"/>
    </source>
</evidence>
<dbReference type="InterPro" id="IPR011004">
    <property type="entry name" value="Trimer_LpxA-like_sf"/>
</dbReference>
<dbReference type="GO" id="GO:0005869">
    <property type="term" value="C:dynactin complex"/>
    <property type="evidence" value="ECO:0007669"/>
    <property type="project" value="InterPro"/>
</dbReference>
<dbReference type="Gene3D" id="2.160.10.10">
    <property type="entry name" value="Hexapeptide repeat proteins"/>
    <property type="match status" value="1"/>
</dbReference>
<reference evidence="7 8" key="1">
    <citation type="submission" date="2019-05" db="EMBL/GenBank/DDBJ databases">
        <title>Emergence of the Ug99 lineage of the wheat stem rust pathogen through somatic hybridization.</title>
        <authorList>
            <person name="Li F."/>
            <person name="Upadhyaya N.M."/>
            <person name="Sperschneider J."/>
            <person name="Matny O."/>
            <person name="Nguyen-Phuc H."/>
            <person name="Mago R."/>
            <person name="Raley C."/>
            <person name="Miller M.E."/>
            <person name="Silverstein K.A.T."/>
            <person name="Henningsen E."/>
            <person name="Hirsch C.D."/>
            <person name="Visser B."/>
            <person name="Pretorius Z.A."/>
            <person name="Steffenson B.J."/>
            <person name="Schwessinger B."/>
            <person name="Dodds P.N."/>
            <person name="Figueroa M."/>
        </authorList>
    </citation>
    <scope>NUCLEOTIDE SEQUENCE [LARGE SCALE GENOMIC DNA]</scope>
    <source>
        <strain evidence="7 8">Ug99</strain>
    </source>
</reference>
<name>A0A5B0N0N5_PUCGR</name>
<evidence type="ECO:0000256" key="3">
    <source>
        <dbReference type="ARBA" id="ARBA00016573"/>
    </source>
</evidence>
<evidence type="ECO:0000256" key="4">
    <source>
        <dbReference type="ARBA" id="ARBA00022490"/>
    </source>
</evidence>
<comment type="subcellular location">
    <subcellularLocation>
        <location evidence="1">Cytoplasm</location>
        <location evidence="1">Cytoskeleton</location>
    </subcellularLocation>
</comment>
<evidence type="ECO:0000256" key="6">
    <source>
        <dbReference type="ARBA" id="ARBA00034687"/>
    </source>
</evidence>
<dbReference type="SUPFAM" id="SSF51161">
    <property type="entry name" value="Trimeric LpxA-like enzymes"/>
    <property type="match status" value="1"/>
</dbReference>
<dbReference type="PANTHER" id="PTHR13072:SF0">
    <property type="entry name" value="DYNACTIN SUBUNIT 6"/>
    <property type="match status" value="1"/>
</dbReference>
<accession>A0A5B0N0N5</accession>
<keyword evidence="5" id="KW-0206">Cytoskeleton</keyword>
<organism evidence="7 8">
    <name type="scientific">Puccinia graminis f. sp. tritici</name>
    <dbReference type="NCBI Taxonomy" id="56615"/>
    <lineage>
        <taxon>Eukaryota</taxon>
        <taxon>Fungi</taxon>
        <taxon>Dikarya</taxon>
        <taxon>Basidiomycota</taxon>
        <taxon>Pucciniomycotina</taxon>
        <taxon>Pucciniomycetes</taxon>
        <taxon>Pucciniales</taxon>
        <taxon>Pucciniaceae</taxon>
        <taxon>Puccinia</taxon>
    </lineage>
</organism>
<sequence>MPKIENIFNFHPTAVVAQDVDLVGEVTIGPNCIIHPSCTIVALGPIIFESGCIVEEQSVICNRRKTVMKIGSNNLFSVGSRVEAISIGSRNVFEAKSRVSPEVQVGSDSVIGAGTTVVSEPDLHWFENARDPNAEEDEDDDERQRRSRLLDTLVIRTLPDFTVIYGASSVQSTWSGEGIGQAIGLHAKHLLYLAETLPKFHRIRSSTSSSSKLPPPSSSSKN</sequence>
<evidence type="ECO:0000256" key="1">
    <source>
        <dbReference type="ARBA" id="ARBA00004245"/>
    </source>
</evidence>
<dbReference type="Proteomes" id="UP000325313">
    <property type="component" value="Unassembled WGS sequence"/>
</dbReference>
<comment type="similarity">
    <text evidence="2">Belongs to the dynactin subunits 5/6 family. Dynactin subunit 6 subfamily.</text>
</comment>
<keyword evidence="4" id="KW-0963">Cytoplasm</keyword>
<dbReference type="InterPro" id="IPR027777">
    <property type="entry name" value="DCTN6"/>
</dbReference>
<dbReference type="GO" id="GO:0007052">
    <property type="term" value="P:mitotic spindle organization"/>
    <property type="evidence" value="ECO:0007669"/>
    <property type="project" value="TreeGrafter"/>
</dbReference>
<dbReference type="GO" id="GO:0070840">
    <property type="term" value="F:dynein complex binding"/>
    <property type="evidence" value="ECO:0007669"/>
    <property type="project" value="TreeGrafter"/>
</dbReference>
<evidence type="ECO:0000313" key="7">
    <source>
        <dbReference type="EMBL" id="KAA1081984.1"/>
    </source>
</evidence>
<gene>
    <name evidence="7" type="ORF">PGTUg99_031510</name>
</gene>